<dbReference type="AlphaFoldDB" id="A0A0C9QVN0"/>
<reference evidence="1" key="1">
    <citation type="submission" date="2015-01" db="EMBL/GenBank/DDBJ databases">
        <title>Transcriptome Assembly of Fopius arisanus.</title>
        <authorList>
            <person name="Geib S."/>
        </authorList>
    </citation>
    <scope>NUCLEOTIDE SEQUENCE</scope>
</reference>
<sequence length="159" mass="17660">NDKCYNPKSIDSFKMKIHIYWIVALVVADRIRGENPNKKIEFPSKISSGTGATESLNDAAVRRVLSAITNRKFPDDDGNLLELMKNGVIDAARLIKGNPKASFQAAHKKAQDLVSNITASYTQAIFKSKSPAEAKQTLHRFQKLIKKIVDFTKSGVFLP</sequence>
<feature type="non-terminal residue" evidence="1">
    <location>
        <position position="1"/>
    </location>
</feature>
<name>A0A0C9QVN0_9HYME</name>
<evidence type="ECO:0000313" key="1">
    <source>
        <dbReference type="EMBL" id="JAG77536.1"/>
    </source>
</evidence>
<protein>
    <submittedName>
        <fullName evidence="1">Mis12 protein</fullName>
    </submittedName>
</protein>
<accession>A0A0C9QVN0</accession>
<organism evidence="1">
    <name type="scientific">Fopius arisanus</name>
    <dbReference type="NCBI Taxonomy" id="64838"/>
    <lineage>
        <taxon>Eukaryota</taxon>
        <taxon>Metazoa</taxon>
        <taxon>Ecdysozoa</taxon>
        <taxon>Arthropoda</taxon>
        <taxon>Hexapoda</taxon>
        <taxon>Insecta</taxon>
        <taxon>Pterygota</taxon>
        <taxon>Neoptera</taxon>
        <taxon>Endopterygota</taxon>
        <taxon>Hymenoptera</taxon>
        <taxon>Apocrita</taxon>
        <taxon>Ichneumonoidea</taxon>
        <taxon>Braconidae</taxon>
        <taxon>Opiinae</taxon>
        <taxon>Fopius</taxon>
    </lineage>
</organism>
<gene>
    <name evidence="1" type="primary">mis12</name>
    <name evidence="1" type="ORF">g.8139</name>
</gene>
<proteinExistence type="predicted"/>
<dbReference type="EMBL" id="GBYB01007769">
    <property type="protein sequence ID" value="JAG77536.1"/>
    <property type="molecule type" value="Transcribed_RNA"/>
</dbReference>